<dbReference type="PANTHER" id="PTHR46268">
    <property type="entry name" value="STRESS RESPONSE PROTEIN NHAX"/>
    <property type="match status" value="1"/>
</dbReference>
<proteinExistence type="inferred from homology"/>
<sequence length="158" mass="17048">MQNSTGSFGRIAIGIDFSPSSLYALELARQRFPGADLRLLHAVDVRMMASPDLIGGMTPMSYDPALLESVENQDAEQLAALVQGSETYEQLVGGPVNSLLDAAQKWGADLLIVGTHAKGPLEHFFLGSTAEKLVSRSPVPVLTVRLHKSKQSHTQDHL</sequence>
<dbReference type="EMBL" id="RXPE01000022">
    <property type="protein sequence ID" value="RTR25740.1"/>
    <property type="molecule type" value="Genomic_DNA"/>
</dbReference>
<accession>A0A3S0I2A0</accession>
<dbReference type="Proteomes" id="UP000277766">
    <property type="component" value="Unassembled WGS sequence"/>
</dbReference>
<evidence type="ECO:0000313" key="3">
    <source>
        <dbReference type="EMBL" id="RTR25740.1"/>
    </source>
</evidence>
<feature type="domain" description="UspA" evidence="2">
    <location>
        <begin position="8"/>
        <end position="145"/>
    </location>
</feature>
<dbReference type="RefSeq" id="WP_126352595.1">
    <property type="nucleotide sequence ID" value="NZ_RXPE01000022.1"/>
</dbReference>
<dbReference type="PRINTS" id="PR01438">
    <property type="entry name" value="UNVRSLSTRESS"/>
</dbReference>
<evidence type="ECO:0000256" key="1">
    <source>
        <dbReference type="ARBA" id="ARBA00008791"/>
    </source>
</evidence>
<organism evidence="3 4">
    <name type="scientific">Deinococcus radiophilus</name>
    <dbReference type="NCBI Taxonomy" id="32062"/>
    <lineage>
        <taxon>Bacteria</taxon>
        <taxon>Thermotogati</taxon>
        <taxon>Deinococcota</taxon>
        <taxon>Deinococci</taxon>
        <taxon>Deinococcales</taxon>
        <taxon>Deinococcaceae</taxon>
        <taxon>Deinococcus</taxon>
    </lineage>
</organism>
<evidence type="ECO:0000259" key="2">
    <source>
        <dbReference type="Pfam" id="PF00582"/>
    </source>
</evidence>
<dbReference type="InterPro" id="IPR006016">
    <property type="entry name" value="UspA"/>
</dbReference>
<dbReference type="Pfam" id="PF00582">
    <property type="entry name" value="Usp"/>
    <property type="match status" value="1"/>
</dbReference>
<comment type="caution">
    <text evidence="3">The sequence shown here is derived from an EMBL/GenBank/DDBJ whole genome shotgun (WGS) entry which is preliminary data.</text>
</comment>
<reference evidence="3 4" key="1">
    <citation type="submission" date="2018-12" db="EMBL/GenBank/DDBJ databases">
        <title>Deinococcus radiophilus ATCC 27603 genome sequencing and assembly.</title>
        <authorList>
            <person name="Maclea K.S."/>
            <person name="Maynard C.R."/>
        </authorList>
    </citation>
    <scope>NUCLEOTIDE SEQUENCE [LARGE SCALE GENOMIC DNA]</scope>
    <source>
        <strain evidence="3 4">ATCC 27603</strain>
    </source>
</reference>
<keyword evidence="4" id="KW-1185">Reference proteome</keyword>
<dbReference type="SUPFAM" id="SSF52402">
    <property type="entry name" value="Adenine nucleotide alpha hydrolases-like"/>
    <property type="match status" value="1"/>
</dbReference>
<dbReference type="OrthoDB" id="9792500at2"/>
<dbReference type="InterPro" id="IPR014729">
    <property type="entry name" value="Rossmann-like_a/b/a_fold"/>
</dbReference>
<dbReference type="PANTHER" id="PTHR46268:SF6">
    <property type="entry name" value="UNIVERSAL STRESS PROTEIN UP12"/>
    <property type="match status" value="1"/>
</dbReference>
<name>A0A3S0I2A0_9DEIO</name>
<protein>
    <submittedName>
        <fullName evidence="3">Universal stress protein</fullName>
    </submittedName>
</protein>
<evidence type="ECO:0000313" key="4">
    <source>
        <dbReference type="Proteomes" id="UP000277766"/>
    </source>
</evidence>
<dbReference type="Gene3D" id="3.40.50.620">
    <property type="entry name" value="HUPs"/>
    <property type="match status" value="1"/>
</dbReference>
<dbReference type="InterPro" id="IPR006015">
    <property type="entry name" value="Universal_stress_UspA"/>
</dbReference>
<dbReference type="CDD" id="cd00293">
    <property type="entry name" value="USP-like"/>
    <property type="match status" value="1"/>
</dbReference>
<comment type="similarity">
    <text evidence="1">Belongs to the universal stress protein A family.</text>
</comment>
<gene>
    <name evidence="3" type="ORF">EJ104_09930</name>
</gene>
<dbReference type="AlphaFoldDB" id="A0A3S0I2A0"/>